<dbReference type="Pfam" id="PF13630">
    <property type="entry name" value="SdpI"/>
    <property type="match status" value="1"/>
</dbReference>
<dbReference type="EMBL" id="DACSUM010000003">
    <property type="protein sequence ID" value="HAT3580313.1"/>
    <property type="molecule type" value="Genomic_DNA"/>
</dbReference>
<evidence type="ECO:0000313" key="3">
    <source>
        <dbReference type="Proteomes" id="UP000867740"/>
    </source>
</evidence>
<accession>A0A9P3WCS0</accession>
<dbReference type="Proteomes" id="UP000867740">
    <property type="component" value="Unassembled WGS sequence"/>
</dbReference>
<dbReference type="AlphaFoldDB" id="A0A9P3WCS0"/>
<reference evidence="2" key="1">
    <citation type="journal article" date="2018" name="Genome Biol.">
        <title>SKESA: strategic k-mer extension for scrupulous assemblies.</title>
        <authorList>
            <person name="Souvorov A."/>
            <person name="Agarwala R."/>
            <person name="Lipman D.J."/>
        </authorList>
    </citation>
    <scope>NUCLEOTIDE SEQUENCE</scope>
    <source>
        <strain evidence="2">CAVp300</strain>
    </source>
</reference>
<feature type="transmembrane region" description="Helical" evidence="1">
    <location>
        <begin position="53"/>
        <end position="72"/>
    </location>
</feature>
<keyword evidence="1" id="KW-1133">Transmembrane helix</keyword>
<feature type="transmembrane region" description="Helical" evidence="1">
    <location>
        <begin position="84"/>
        <end position="102"/>
    </location>
</feature>
<keyword evidence="1" id="KW-0472">Membrane</keyword>
<organism evidence="2 3">
    <name type="scientific">Kluyvera intermedia</name>
    <name type="common">Enterobacter intermedius</name>
    <dbReference type="NCBI Taxonomy" id="61648"/>
    <lineage>
        <taxon>Bacteria</taxon>
        <taxon>Pseudomonadati</taxon>
        <taxon>Pseudomonadota</taxon>
        <taxon>Gammaproteobacteria</taxon>
        <taxon>Enterobacterales</taxon>
        <taxon>Enterobacteriaceae</taxon>
        <taxon>Kluyvera</taxon>
    </lineage>
</organism>
<protein>
    <submittedName>
        <fullName evidence="2">SdpI family protein</fullName>
    </submittedName>
</protein>
<name>A0A9P3WCS0_KLUIN</name>
<proteinExistence type="predicted"/>
<feature type="transmembrane region" description="Helical" evidence="1">
    <location>
        <begin position="6"/>
        <end position="24"/>
    </location>
</feature>
<reference evidence="2" key="2">
    <citation type="submission" date="2020-10" db="EMBL/GenBank/DDBJ databases">
        <authorList>
            <consortium name="NCBI Pathogen Detection Project"/>
        </authorList>
    </citation>
    <scope>NUCLEOTIDE SEQUENCE</scope>
    <source>
        <strain evidence="2">CAVp300</strain>
    </source>
</reference>
<evidence type="ECO:0000256" key="1">
    <source>
        <dbReference type="SAM" id="Phobius"/>
    </source>
</evidence>
<sequence>MDMNFIWLSITSLLLMAIAIPLVLQKVKPNRWYGVRTARTMNDDGLWYRANRLYGMAMLTAGVAFFVLSAILGNWRPGEDNQKISLVLFMLEVLVPVFFTQMRARILARK</sequence>
<dbReference type="RefSeq" id="WP_047371306.1">
    <property type="nucleotide sequence ID" value="NZ_CABMNU010000005.1"/>
</dbReference>
<evidence type="ECO:0000313" key="2">
    <source>
        <dbReference type="EMBL" id="HAT3580313.1"/>
    </source>
</evidence>
<comment type="caution">
    <text evidence="2">The sequence shown here is derived from an EMBL/GenBank/DDBJ whole genome shotgun (WGS) entry which is preliminary data.</text>
</comment>
<dbReference type="InterPro" id="IPR025962">
    <property type="entry name" value="SdpI/YhfL"/>
</dbReference>
<keyword evidence="1" id="KW-0812">Transmembrane</keyword>
<gene>
    <name evidence="2" type="ORF">I8531_000567</name>
</gene>